<feature type="non-terminal residue" evidence="1">
    <location>
        <position position="1"/>
    </location>
</feature>
<protein>
    <submittedName>
        <fullName evidence="1">Uncharacterized protein</fullName>
    </submittedName>
</protein>
<name>A0A6L2PRR9_COPFO</name>
<accession>A0A6L2PRR9</accession>
<comment type="caution">
    <text evidence="1">The sequence shown here is derived from an EMBL/GenBank/DDBJ whole genome shotgun (WGS) entry which is preliminary data.</text>
</comment>
<dbReference type="EMBL" id="BLKM01000378">
    <property type="protein sequence ID" value="GFG32607.1"/>
    <property type="molecule type" value="Genomic_DNA"/>
</dbReference>
<organism evidence="1 2">
    <name type="scientific">Coptotermes formosanus</name>
    <name type="common">Formosan subterranean termite</name>
    <dbReference type="NCBI Taxonomy" id="36987"/>
    <lineage>
        <taxon>Eukaryota</taxon>
        <taxon>Metazoa</taxon>
        <taxon>Ecdysozoa</taxon>
        <taxon>Arthropoda</taxon>
        <taxon>Hexapoda</taxon>
        <taxon>Insecta</taxon>
        <taxon>Pterygota</taxon>
        <taxon>Neoptera</taxon>
        <taxon>Polyneoptera</taxon>
        <taxon>Dictyoptera</taxon>
        <taxon>Blattodea</taxon>
        <taxon>Blattoidea</taxon>
        <taxon>Termitoidae</taxon>
        <taxon>Rhinotermitidae</taxon>
        <taxon>Coptotermes</taxon>
    </lineage>
</organism>
<keyword evidence="2" id="KW-1185">Reference proteome</keyword>
<reference evidence="2" key="1">
    <citation type="submission" date="2020-01" db="EMBL/GenBank/DDBJ databases">
        <title>Draft genome sequence of the Termite Coptotermes fromosanus.</title>
        <authorList>
            <person name="Itakura S."/>
            <person name="Yosikawa Y."/>
            <person name="Umezawa K."/>
        </authorList>
    </citation>
    <scope>NUCLEOTIDE SEQUENCE [LARGE SCALE GENOMIC DNA]</scope>
</reference>
<evidence type="ECO:0000313" key="1">
    <source>
        <dbReference type="EMBL" id="GFG32607.1"/>
    </source>
</evidence>
<gene>
    <name evidence="1" type="ORF">Cfor_04723</name>
</gene>
<dbReference type="Proteomes" id="UP000502823">
    <property type="component" value="Unassembled WGS sequence"/>
</dbReference>
<evidence type="ECO:0000313" key="2">
    <source>
        <dbReference type="Proteomes" id="UP000502823"/>
    </source>
</evidence>
<proteinExistence type="predicted"/>
<sequence>RIVVKGNIWSMPLYGSETWTLRKVDLKYLESIEMWCCRRMMKVKWPDHVRNEEVLHRVKEERNMLQTIKRRKGNWIGHI</sequence>
<dbReference type="AlphaFoldDB" id="A0A6L2PRR9"/>
<dbReference type="OrthoDB" id="425681at2759"/>
<dbReference type="InParanoid" id="A0A6L2PRR9"/>